<gene>
    <name evidence="12" type="ORF">J2S19_004558</name>
</gene>
<evidence type="ECO:0000256" key="7">
    <source>
        <dbReference type="ARBA" id="ARBA00023317"/>
    </source>
</evidence>
<dbReference type="CDD" id="cd02000">
    <property type="entry name" value="TPP_E1_PDC_ADC_BCADC"/>
    <property type="match status" value="1"/>
</dbReference>
<evidence type="ECO:0000256" key="2">
    <source>
        <dbReference type="ARBA" id="ARBA00011870"/>
    </source>
</evidence>
<dbReference type="Pfam" id="PF00676">
    <property type="entry name" value="E1_dh"/>
    <property type="match status" value="1"/>
</dbReference>
<name>A0ABT9ZLP4_9BACI</name>
<organism evidence="12 13">
    <name type="scientific">Metabacillus malikii</name>
    <dbReference type="NCBI Taxonomy" id="1504265"/>
    <lineage>
        <taxon>Bacteria</taxon>
        <taxon>Bacillati</taxon>
        <taxon>Bacillota</taxon>
        <taxon>Bacilli</taxon>
        <taxon>Bacillales</taxon>
        <taxon>Bacillaceae</taxon>
        <taxon>Metabacillus</taxon>
    </lineage>
</organism>
<dbReference type="InterPro" id="IPR001017">
    <property type="entry name" value="DH_E1"/>
</dbReference>
<comment type="subunit">
    <text evidence="2 10">Heterodimer of an alpha and a beta chain.</text>
</comment>
<evidence type="ECO:0000256" key="6">
    <source>
        <dbReference type="ARBA" id="ARBA00023052"/>
    </source>
</evidence>
<evidence type="ECO:0000256" key="8">
    <source>
        <dbReference type="ARBA" id="ARBA00025211"/>
    </source>
</evidence>
<protein>
    <recommendedName>
        <fullName evidence="4 10">Pyruvate dehydrogenase E1 component subunit alpha</fullName>
        <ecNumber evidence="3 10">1.2.4.1</ecNumber>
    </recommendedName>
</protein>
<dbReference type="EC" id="1.2.4.1" evidence="3 10"/>
<evidence type="ECO:0000313" key="13">
    <source>
        <dbReference type="Proteomes" id="UP001234495"/>
    </source>
</evidence>
<sequence length="344" mass="38774">MNENLLHKIEKEFQEFRVLDEEGNVIDELNFPNLPDNDLVELMRRMVYTRTLDKQSILLNRQGRLGFYAPTSGQEASMIGSQFALEKEDWILPGYRDIPQLFFHGVPLQNLFLWSRGHFKAGQFPDGVNALLPQIIIGAQIIQTAGVALGLKKKHQKAVAVGYTGDGGSSQGDFYEGMNFAGAFNTPAIFFVQNNQFAISTPFSKQTAAKTIAQKSVAAGIKGIRVDGMDVLAVYKATKDARNQAINNEGPTLIEALTYRFGPHSTSGDNPDLYRESDEVEKWKSKDPLNRFRKFLNKRGLWNEELEEAIILGAKEDIKNAIKEIDKLPPQTIEDLHRHMYEKQ</sequence>
<dbReference type="GO" id="GO:0004739">
    <property type="term" value="F:pyruvate dehydrogenase (acetyl-transferring) activity"/>
    <property type="evidence" value="ECO:0007669"/>
    <property type="project" value="UniProtKB-EC"/>
</dbReference>
<evidence type="ECO:0000256" key="10">
    <source>
        <dbReference type="RuleBase" id="RU366007"/>
    </source>
</evidence>
<dbReference type="InterPro" id="IPR017596">
    <property type="entry name" value="PdhA/BkdA"/>
</dbReference>
<dbReference type="PANTHER" id="PTHR43380">
    <property type="entry name" value="2-OXOISOVALERATE DEHYDROGENASE SUBUNIT ALPHA, MITOCHONDRIAL"/>
    <property type="match status" value="1"/>
</dbReference>
<evidence type="ECO:0000259" key="11">
    <source>
        <dbReference type="Pfam" id="PF00676"/>
    </source>
</evidence>
<dbReference type="InterPro" id="IPR050771">
    <property type="entry name" value="Alpha-ketoacid_DH_E1_comp"/>
</dbReference>
<dbReference type="Gene3D" id="3.40.50.970">
    <property type="match status" value="1"/>
</dbReference>
<comment type="caution">
    <text evidence="12">The sequence shown here is derived from an EMBL/GenBank/DDBJ whole genome shotgun (WGS) entry which is preliminary data.</text>
</comment>
<dbReference type="Proteomes" id="UP001234495">
    <property type="component" value="Unassembled WGS sequence"/>
</dbReference>
<keyword evidence="6 10" id="KW-0786">Thiamine pyrophosphate</keyword>
<evidence type="ECO:0000256" key="1">
    <source>
        <dbReference type="ARBA" id="ARBA00001964"/>
    </source>
</evidence>
<proteinExistence type="predicted"/>
<keyword evidence="5 10" id="KW-0560">Oxidoreductase</keyword>
<evidence type="ECO:0000256" key="3">
    <source>
        <dbReference type="ARBA" id="ARBA00012281"/>
    </source>
</evidence>
<comment type="cofactor">
    <cofactor evidence="1 10">
        <name>thiamine diphosphate</name>
        <dbReference type="ChEBI" id="CHEBI:58937"/>
    </cofactor>
</comment>
<comment type="catalytic activity">
    <reaction evidence="9 10">
        <text>N(6)-[(R)-lipoyl]-L-lysyl-[protein] + pyruvate + H(+) = N(6)-[(R)-S(8)-acetyldihydrolipoyl]-L-lysyl-[protein] + CO2</text>
        <dbReference type="Rhea" id="RHEA:19189"/>
        <dbReference type="Rhea" id="RHEA-COMP:10474"/>
        <dbReference type="Rhea" id="RHEA-COMP:10478"/>
        <dbReference type="ChEBI" id="CHEBI:15361"/>
        <dbReference type="ChEBI" id="CHEBI:15378"/>
        <dbReference type="ChEBI" id="CHEBI:16526"/>
        <dbReference type="ChEBI" id="CHEBI:83099"/>
        <dbReference type="ChEBI" id="CHEBI:83111"/>
        <dbReference type="EC" id="1.2.4.1"/>
    </reaction>
</comment>
<dbReference type="InterPro" id="IPR029061">
    <property type="entry name" value="THDP-binding"/>
</dbReference>
<feature type="domain" description="Dehydrogenase E1 component" evidence="11">
    <location>
        <begin position="43"/>
        <end position="333"/>
    </location>
</feature>
<reference evidence="12 13" key="1">
    <citation type="submission" date="2023-07" db="EMBL/GenBank/DDBJ databases">
        <title>Genomic Encyclopedia of Type Strains, Phase IV (KMG-IV): sequencing the most valuable type-strain genomes for metagenomic binning, comparative biology and taxonomic classification.</title>
        <authorList>
            <person name="Goeker M."/>
        </authorList>
    </citation>
    <scope>NUCLEOTIDE SEQUENCE [LARGE SCALE GENOMIC DNA]</scope>
    <source>
        <strain evidence="12 13">DSM 29005</strain>
    </source>
</reference>
<dbReference type="PANTHER" id="PTHR43380:SF1">
    <property type="entry name" value="2-OXOISOVALERATE DEHYDROGENASE SUBUNIT ALPHA, MITOCHONDRIAL"/>
    <property type="match status" value="1"/>
</dbReference>
<evidence type="ECO:0000256" key="5">
    <source>
        <dbReference type="ARBA" id="ARBA00023002"/>
    </source>
</evidence>
<dbReference type="EMBL" id="JAUSUD010000033">
    <property type="protein sequence ID" value="MDQ0233216.1"/>
    <property type="molecule type" value="Genomic_DNA"/>
</dbReference>
<dbReference type="SUPFAM" id="SSF52518">
    <property type="entry name" value="Thiamin diphosphate-binding fold (THDP-binding)"/>
    <property type="match status" value="1"/>
</dbReference>
<dbReference type="RefSeq" id="WP_075983134.1">
    <property type="nucleotide sequence ID" value="NZ_JAUSUD010000033.1"/>
</dbReference>
<keyword evidence="7 10" id="KW-0670">Pyruvate</keyword>
<comment type="function">
    <text evidence="8 10">The pyruvate dehydrogenase complex catalyzes the overall conversion of pyruvate to acetyl-CoA and CO(2). It contains multiple copies of three enzymatic components: pyruvate dehydrogenase (E1), dihydrolipoamide acetyltransferase (E2) and lipoamide dehydrogenase (E3).</text>
</comment>
<evidence type="ECO:0000313" key="12">
    <source>
        <dbReference type="EMBL" id="MDQ0233216.1"/>
    </source>
</evidence>
<dbReference type="NCBIfam" id="TIGR03181">
    <property type="entry name" value="PDH_E1_alph_x"/>
    <property type="match status" value="1"/>
</dbReference>
<accession>A0ABT9ZLP4</accession>
<evidence type="ECO:0000256" key="4">
    <source>
        <dbReference type="ARBA" id="ARBA00014159"/>
    </source>
</evidence>
<evidence type="ECO:0000256" key="9">
    <source>
        <dbReference type="ARBA" id="ARBA00051231"/>
    </source>
</evidence>
<keyword evidence="13" id="KW-1185">Reference proteome</keyword>